<evidence type="ECO:0000256" key="2">
    <source>
        <dbReference type="ARBA" id="ARBA00022487"/>
    </source>
</evidence>
<dbReference type="GO" id="GO:0052689">
    <property type="term" value="F:carboxylic ester hydrolase activity"/>
    <property type="evidence" value="ECO:0007669"/>
    <property type="project" value="UniProtKB-KW"/>
</dbReference>
<dbReference type="InterPro" id="IPR029058">
    <property type="entry name" value="AB_hydrolase_fold"/>
</dbReference>
<proteinExistence type="inferred from homology"/>
<reference evidence="7" key="1">
    <citation type="journal article" date="2013" name="Genome Biol.">
        <title>Draft genome of the mountain pine beetle, Dendroctonus ponderosae Hopkins, a major forest pest.</title>
        <authorList>
            <person name="Keeling C.I."/>
            <person name="Yuen M.M."/>
            <person name="Liao N.Y."/>
            <person name="Docking T.R."/>
            <person name="Chan S.K."/>
            <person name="Taylor G.A."/>
            <person name="Palmquist D.L."/>
            <person name="Jackman S.D."/>
            <person name="Nguyen A."/>
            <person name="Li M."/>
            <person name="Henderson H."/>
            <person name="Janes J.K."/>
            <person name="Zhao Y."/>
            <person name="Pandoh P."/>
            <person name="Moore R."/>
            <person name="Sperling F.A."/>
            <person name="Huber D.P."/>
            <person name="Birol I."/>
            <person name="Jones S.J."/>
            <person name="Bohlmann J."/>
        </authorList>
    </citation>
    <scope>NUCLEOTIDE SEQUENCE</scope>
</reference>
<keyword evidence="3" id="KW-0378">Hydrolase</keyword>
<evidence type="ECO:0000313" key="6">
    <source>
        <dbReference type="EnsemblMetazoa" id="XP_019772094.1"/>
    </source>
</evidence>
<protein>
    <recommendedName>
        <fullName evidence="5">Carboxylesterase type B domain-containing protein</fullName>
    </recommendedName>
</protein>
<evidence type="ECO:0000256" key="1">
    <source>
        <dbReference type="ARBA" id="ARBA00005964"/>
    </source>
</evidence>
<organism evidence="6 7">
    <name type="scientific">Dendroctonus ponderosae</name>
    <name type="common">Mountain pine beetle</name>
    <dbReference type="NCBI Taxonomy" id="77166"/>
    <lineage>
        <taxon>Eukaryota</taxon>
        <taxon>Metazoa</taxon>
        <taxon>Ecdysozoa</taxon>
        <taxon>Arthropoda</taxon>
        <taxon>Hexapoda</taxon>
        <taxon>Insecta</taxon>
        <taxon>Pterygota</taxon>
        <taxon>Neoptera</taxon>
        <taxon>Endopterygota</taxon>
        <taxon>Coleoptera</taxon>
        <taxon>Polyphaga</taxon>
        <taxon>Cucujiformia</taxon>
        <taxon>Curculionidae</taxon>
        <taxon>Scolytinae</taxon>
        <taxon>Dendroctonus</taxon>
    </lineage>
</organism>
<keyword evidence="4" id="KW-0325">Glycoprotein</keyword>
<reference evidence="6" key="2">
    <citation type="submission" date="2024-08" db="UniProtKB">
        <authorList>
            <consortium name="EnsemblMetazoa"/>
        </authorList>
    </citation>
    <scope>IDENTIFICATION</scope>
</reference>
<comment type="similarity">
    <text evidence="1">Belongs to the type-B carboxylesterase/lipase family.</text>
</comment>
<keyword evidence="2" id="KW-0719">Serine esterase</keyword>
<dbReference type="Gene3D" id="3.40.50.1820">
    <property type="entry name" value="alpha/beta hydrolase"/>
    <property type="match status" value="1"/>
</dbReference>
<sequence>MVQLPAPVTPKRLLKPVMVFIHGGSFLLGSNRRELHGPEILISEDVVLVAINYRLGVFGFLSLEDPKLDVPGNAALKDMVLALKWVQRNIQSFMGDPRNVTIFGNSAGAAAVHFLVLSPMAKGLFSKAICQSGSALSSWAYAHQNAQTVAEALALPYTGDRDLYNCLKGLKVEDIFQAQSKIDQESIKCNQYRFIGAVVEPPDWRGPKFFSEHPVRLLLSGKYNKVPLLMGYNSGDGMIVDGMVEPHLNYIYWTEKEYNVPGLLHLEKGSALSRRLGDEIVSFYFGNGPISRDTHLRQFYDITTDNSFLRGIFSSVQHHLRTSNCPIYMYRLSLDSDLCFYKRMLGIELPGVCHADEIGYLFSTLLTSAPEAGSVEDVAQRRMCRLWANFAKYSNPTPVLDPLLEITWPPVADHQNVAFLDICQELKVEFDPEPERMKFWERIYSEGLLVSKL</sequence>
<evidence type="ECO:0000256" key="4">
    <source>
        <dbReference type="ARBA" id="ARBA00023180"/>
    </source>
</evidence>
<evidence type="ECO:0000313" key="7">
    <source>
        <dbReference type="Proteomes" id="UP000019118"/>
    </source>
</evidence>
<dbReference type="Proteomes" id="UP000019118">
    <property type="component" value="Unassembled WGS sequence"/>
</dbReference>
<accession>A0AAR5QFU8</accession>
<dbReference type="InterPro" id="IPR002018">
    <property type="entry name" value="CarbesteraseB"/>
</dbReference>
<name>A0AAR5QFU8_DENPD</name>
<dbReference type="AlphaFoldDB" id="A0AAR5QFU8"/>
<evidence type="ECO:0000259" key="5">
    <source>
        <dbReference type="Pfam" id="PF00135"/>
    </source>
</evidence>
<dbReference type="EnsemblMetazoa" id="XM_019916535.1">
    <property type="protein sequence ID" value="XP_019772094.1"/>
    <property type="gene ID" value="LOC109545703"/>
</dbReference>
<evidence type="ECO:0000256" key="3">
    <source>
        <dbReference type="ARBA" id="ARBA00022801"/>
    </source>
</evidence>
<feature type="domain" description="Carboxylesterase type B" evidence="5">
    <location>
        <begin position="14"/>
        <end position="440"/>
    </location>
</feature>
<dbReference type="SUPFAM" id="SSF53474">
    <property type="entry name" value="alpha/beta-Hydrolases"/>
    <property type="match status" value="1"/>
</dbReference>
<dbReference type="PANTHER" id="PTHR43142:SF1">
    <property type="entry name" value="CARBOXYLIC ESTER HYDROLASE"/>
    <property type="match status" value="1"/>
</dbReference>
<dbReference type="Pfam" id="PF00135">
    <property type="entry name" value="COesterase"/>
    <property type="match status" value="1"/>
</dbReference>
<keyword evidence="7" id="KW-1185">Reference proteome</keyword>
<dbReference type="PANTHER" id="PTHR43142">
    <property type="entry name" value="CARBOXYLIC ESTER HYDROLASE"/>
    <property type="match status" value="1"/>
</dbReference>